<dbReference type="Pfam" id="PF03928">
    <property type="entry name" value="HbpS-like"/>
    <property type="match status" value="1"/>
</dbReference>
<dbReference type="AlphaFoldDB" id="A0A5J5ISK5"/>
<organism evidence="1 2">
    <name type="scientific">Microbacterium radiodurans</name>
    <dbReference type="NCBI Taxonomy" id="661398"/>
    <lineage>
        <taxon>Bacteria</taxon>
        <taxon>Bacillati</taxon>
        <taxon>Actinomycetota</taxon>
        <taxon>Actinomycetes</taxon>
        <taxon>Micrococcales</taxon>
        <taxon>Microbacteriaceae</taxon>
        <taxon>Microbacterium</taxon>
    </lineage>
</organism>
<evidence type="ECO:0008006" key="3">
    <source>
        <dbReference type="Google" id="ProtNLM"/>
    </source>
</evidence>
<reference evidence="2" key="1">
    <citation type="submission" date="2019-09" db="EMBL/GenBank/DDBJ databases">
        <title>Mumia zhuanghuii sp. nov. isolated from the intestinal contents of plateau pika (Ochotona curzoniae) in the Qinghai-Tibet plateau of China.</title>
        <authorList>
            <person name="Tian Z."/>
        </authorList>
    </citation>
    <scope>NUCLEOTIDE SEQUENCE [LARGE SCALE GENOMIC DNA]</scope>
    <source>
        <strain evidence="2">DSM 25564</strain>
    </source>
</reference>
<name>A0A5J5ISK5_9MICO</name>
<dbReference type="InterPro" id="IPR005624">
    <property type="entry name" value="PduO/GlcC-like"/>
</dbReference>
<dbReference type="Proteomes" id="UP000327039">
    <property type="component" value="Unassembled WGS sequence"/>
</dbReference>
<dbReference type="InterPro" id="IPR038084">
    <property type="entry name" value="PduO/GlcC-like_sf"/>
</dbReference>
<accession>A0A5J5ISK5</accession>
<keyword evidence="2" id="KW-1185">Reference proteome</keyword>
<gene>
    <name evidence="1" type="ORF">F6B42_13470</name>
</gene>
<dbReference type="Gene3D" id="3.30.450.150">
    <property type="entry name" value="Haem-degrading domain"/>
    <property type="match status" value="1"/>
</dbReference>
<sequence>MDERGRRVPGVRLRGRAGVSAAASDDAQIARLEAEDRRLRFDRFEHADAYAVGQLIIELASTRALTITATVWLGEQLAFAGALAGTSADNDSWMRRKAAVVRRFDASSQLVRLRWASYGVTAPALALGLDPAVYSFSGGAVPIRIGATQVGVAAASGVSDEVEHALVIEALEGRLGLSAR</sequence>
<dbReference type="PANTHER" id="PTHR28255:SF1">
    <property type="entry name" value="UPF0303 PROTEIN YBR137W"/>
    <property type="match status" value="1"/>
</dbReference>
<dbReference type="EMBL" id="VYRZ01000003">
    <property type="protein sequence ID" value="KAA9085461.1"/>
    <property type="molecule type" value="Genomic_DNA"/>
</dbReference>
<dbReference type="InterPro" id="IPR010371">
    <property type="entry name" value="YBR137W-like"/>
</dbReference>
<dbReference type="SUPFAM" id="SSF143744">
    <property type="entry name" value="GlcG-like"/>
    <property type="match status" value="1"/>
</dbReference>
<evidence type="ECO:0000313" key="2">
    <source>
        <dbReference type="Proteomes" id="UP000327039"/>
    </source>
</evidence>
<proteinExistence type="predicted"/>
<evidence type="ECO:0000313" key="1">
    <source>
        <dbReference type="EMBL" id="KAA9085461.1"/>
    </source>
</evidence>
<protein>
    <recommendedName>
        <fullName evidence="3">Heme-degrading domain-containing protein</fullName>
    </recommendedName>
</protein>
<comment type="caution">
    <text evidence="1">The sequence shown here is derived from an EMBL/GenBank/DDBJ whole genome shotgun (WGS) entry which is preliminary data.</text>
</comment>
<dbReference type="OrthoDB" id="9815315at2"/>
<dbReference type="PANTHER" id="PTHR28255">
    <property type="match status" value="1"/>
</dbReference>